<reference evidence="2" key="2">
    <citation type="submission" date="2018-03" db="EMBL/GenBank/DDBJ databases">
        <title>The Triticum urartu genome reveals the dynamic nature of wheat genome evolution.</title>
        <authorList>
            <person name="Ling H."/>
            <person name="Ma B."/>
            <person name="Shi X."/>
            <person name="Liu H."/>
            <person name="Dong L."/>
            <person name="Sun H."/>
            <person name="Cao Y."/>
            <person name="Gao Q."/>
            <person name="Zheng S."/>
            <person name="Li Y."/>
            <person name="Yu Y."/>
            <person name="Du H."/>
            <person name="Qi M."/>
            <person name="Li Y."/>
            <person name="Yu H."/>
            <person name="Cui Y."/>
            <person name="Wang N."/>
            <person name="Chen C."/>
            <person name="Wu H."/>
            <person name="Zhao Y."/>
            <person name="Zhang J."/>
            <person name="Li Y."/>
            <person name="Zhou W."/>
            <person name="Zhang B."/>
            <person name="Hu W."/>
            <person name="Eijk M."/>
            <person name="Tang J."/>
            <person name="Witsenboer H."/>
            <person name="Zhao S."/>
            <person name="Li Z."/>
            <person name="Zhang A."/>
            <person name="Wang D."/>
            <person name="Liang C."/>
        </authorList>
    </citation>
    <scope>NUCLEOTIDE SEQUENCE [LARGE SCALE GENOMIC DNA]</scope>
    <source>
        <strain evidence="2">cv. G1812</strain>
    </source>
</reference>
<protein>
    <submittedName>
        <fullName evidence="2">Uncharacterized protein</fullName>
    </submittedName>
</protein>
<keyword evidence="1" id="KW-1133">Transmembrane helix</keyword>
<organism evidence="2 3">
    <name type="scientific">Triticum urartu</name>
    <name type="common">Red wild einkorn</name>
    <name type="synonym">Crithodium urartu</name>
    <dbReference type="NCBI Taxonomy" id="4572"/>
    <lineage>
        <taxon>Eukaryota</taxon>
        <taxon>Viridiplantae</taxon>
        <taxon>Streptophyta</taxon>
        <taxon>Embryophyta</taxon>
        <taxon>Tracheophyta</taxon>
        <taxon>Spermatophyta</taxon>
        <taxon>Magnoliopsida</taxon>
        <taxon>Liliopsida</taxon>
        <taxon>Poales</taxon>
        <taxon>Poaceae</taxon>
        <taxon>BOP clade</taxon>
        <taxon>Pooideae</taxon>
        <taxon>Triticodae</taxon>
        <taxon>Triticeae</taxon>
        <taxon>Triticinae</taxon>
        <taxon>Triticum</taxon>
    </lineage>
</organism>
<evidence type="ECO:0000256" key="1">
    <source>
        <dbReference type="SAM" id="Phobius"/>
    </source>
</evidence>
<proteinExistence type="predicted"/>
<dbReference type="Gramene" id="TuG1812G0200002358.01.T01">
    <property type="protein sequence ID" value="TuG1812G0200002358.01.T01"/>
    <property type="gene ID" value="TuG1812G0200002358.01"/>
</dbReference>
<evidence type="ECO:0000313" key="2">
    <source>
        <dbReference type="EnsemblPlants" id="TuG1812G0200002358.01.T01"/>
    </source>
</evidence>
<sequence length="55" mass="6329">RHPPSRRSSSPTFLCTNLGVQSLKAGYFTAGRVVVWILFQFLFLFHIRSSNPFPF</sequence>
<feature type="transmembrane region" description="Helical" evidence="1">
    <location>
        <begin position="27"/>
        <end position="47"/>
    </location>
</feature>
<reference evidence="2" key="3">
    <citation type="submission" date="2022-06" db="UniProtKB">
        <authorList>
            <consortium name="EnsemblPlants"/>
        </authorList>
    </citation>
    <scope>IDENTIFICATION</scope>
</reference>
<dbReference type="Proteomes" id="UP000015106">
    <property type="component" value="Chromosome 2"/>
</dbReference>
<evidence type="ECO:0000313" key="3">
    <source>
        <dbReference type="Proteomes" id="UP000015106"/>
    </source>
</evidence>
<name>A0A8R7PDF9_TRIUA</name>
<accession>A0A8R7PDF9</accession>
<keyword evidence="3" id="KW-1185">Reference proteome</keyword>
<dbReference type="EnsemblPlants" id="TuG1812G0200002358.01.T01">
    <property type="protein sequence ID" value="TuG1812G0200002358.01.T01"/>
    <property type="gene ID" value="TuG1812G0200002358.01"/>
</dbReference>
<keyword evidence="1" id="KW-0472">Membrane</keyword>
<reference evidence="3" key="1">
    <citation type="journal article" date="2013" name="Nature">
        <title>Draft genome of the wheat A-genome progenitor Triticum urartu.</title>
        <authorList>
            <person name="Ling H.Q."/>
            <person name="Zhao S."/>
            <person name="Liu D."/>
            <person name="Wang J."/>
            <person name="Sun H."/>
            <person name="Zhang C."/>
            <person name="Fan H."/>
            <person name="Li D."/>
            <person name="Dong L."/>
            <person name="Tao Y."/>
            <person name="Gao C."/>
            <person name="Wu H."/>
            <person name="Li Y."/>
            <person name="Cui Y."/>
            <person name="Guo X."/>
            <person name="Zheng S."/>
            <person name="Wang B."/>
            <person name="Yu K."/>
            <person name="Liang Q."/>
            <person name="Yang W."/>
            <person name="Lou X."/>
            <person name="Chen J."/>
            <person name="Feng M."/>
            <person name="Jian J."/>
            <person name="Zhang X."/>
            <person name="Luo G."/>
            <person name="Jiang Y."/>
            <person name="Liu J."/>
            <person name="Wang Z."/>
            <person name="Sha Y."/>
            <person name="Zhang B."/>
            <person name="Wu H."/>
            <person name="Tang D."/>
            <person name="Shen Q."/>
            <person name="Xue P."/>
            <person name="Zou S."/>
            <person name="Wang X."/>
            <person name="Liu X."/>
            <person name="Wang F."/>
            <person name="Yang Y."/>
            <person name="An X."/>
            <person name="Dong Z."/>
            <person name="Zhang K."/>
            <person name="Zhang X."/>
            <person name="Luo M.C."/>
            <person name="Dvorak J."/>
            <person name="Tong Y."/>
            <person name="Wang J."/>
            <person name="Yang H."/>
            <person name="Li Z."/>
            <person name="Wang D."/>
            <person name="Zhang A."/>
            <person name="Wang J."/>
        </authorList>
    </citation>
    <scope>NUCLEOTIDE SEQUENCE</scope>
    <source>
        <strain evidence="3">cv. G1812</strain>
    </source>
</reference>
<dbReference type="AlphaFoldDB" id="A0A8R7PDF9"/>
<keyword evidence="1" id="KW-0812">Transmembrane</keyword>